<keyword evidence="2" id="KW-1185">Reference proteome</keyword>
<comment type="caution">
    <text evidence="1">The sequence shown here is derived from an EMBL/GenBank/DDBJ whole genome shotgun (WGS) entry which is preliminary data.</text>
</comment>
<organism evidence="1 2">
    <name type="scientific">Daphnia magna</name>
    <dbReference type="NCBI Taxonomy" id="35525"/>
    <lineage>
        <taxon>Eukaryota</taxon>
        <taxon>Metazoa</taxon>
        <taxon>Ecdysozoa</taxon>
        <taxon>Arthropoda</taxon>
        <taxon>Crustacea</taxon>
        <taxon>Branchiopoda</taxon>
        <taxon>Diplostraca</taxon>
        <taxon>Cladocera</taxon>
        <taxon>Anomopoda</taxon>
        <taxon>Daphniidae</taxon>
        <taxon>Daphnia</taxon>
    </lineage>
</organism>
<name>A0ABQ9ZSW4_9CRUS</name>
<dbReference type="EMBL" id="JAOYFB010000005">
    <property type="protein sequence ID" value="KAK4016017.1"/>
    <property type="molecule type" value="Genomic_DNA"/>
</dbReference>
<protein>
    <submittedName>
        <fullName evidence="1">Uncharacterized protein</fullName>
    </submittedName>
</protein>
<sequence length="152" mass="16918">MGQKQSSSTTDCEISMMNRTDLSSHFTHLMSKSYQADECFNCGARLEDNNLFNSSGTKSSDENSVRCRQCRVCNSTNVTVEKFREVVTSSPRSIRIHHPSASAECQLFIIPGSQNKTHYHNHHMKTQPSLETIGVSPNNTRNTTNQAASSCV</sequence>
<reference evidence="1 2" key="1">
    <citation type="journal article" date="2023" name="Nucleic Acids Res.">
        <title>The hologenome of Daphnia magna reveals possible DNA methylation and microbiome-mediated evolution of the host genome.</title>
        <authorList>
            <person name="Chaturvedi A."/>
            <person name="Li X."/>
            <person name="Dhandapani V."/>
            <person name="Marshall H."/>
            <person name="Kissane S."/>
            <person name="Cuenca-Cambronero M."/>
            <person name="Asole G."/>
            <person name="Calvet F."/>
            <person name="Ruiz-Romero M."/>
            <person name="Marangio P."/>
            <person name="Guigo R."/>
            <person name="Rago D."/>
            <person name="Mirbahai L."/>
            <person name="Eastwood N."/>
            <person name="Colbourne J.K."/>
            <person name="Zhou J."/>
            <person name="Mallon E."/>
            <person name="Orsini L."/>
        </authorList>
    </citation>
    <scope>NUCLEOTIDE SEQUENCE [LARGE SCALE GENOMIC DNA]</scope>
    <source>
        <strain evidence="1">LRV0_1</strain>
    </source>
</reference>
<gene>
    <name evidence="1" type="ORF">OUZ56_030980</name>
</gene>
<dbReference type="Proteomes" id="UP001234178">
    <property type="component" value="Unassembled WGS sequence"/>
</dbReference>
<proteinExistence type="predicted"/>
<evidence type="ECO:0000313" key="2">
    <source>
        <dbReference type="Proteomes" id="UP001234178"/>
    </source>
</evidence>
<accession>A0ABQ9ZSW4</accession>
<evidence type="ECO:0000313" key="1">
    <source>
        <dbReference type="EMBL" id="KAK4016017.1"/>
    </source>
</evidence>